<evidence type="ECO:0000313" key="2">
    <source>
        <dbReference type="EMBL" id="GJQ09424.1"/>
    </source>
</evidence>
<dbReference type="Gene3D" id="1.10.1410.10">
    <property type="match status" value="1"/>
</dbReference>
<comment type="caution">
    <text evidence="2">The sequence shown here is derived from an EMBL/GenBank/DDBJ whole genome shotgun (WGS) entry which is preliminary data.</text>
</comment>
<dbReference type="Gene3D" id="3.30.460.10">
    <property type="entry name" value="Beta Polymerase, domain 2"/>
    <property type="match status" value="1"/>
</dbReference>
<sequence>MFKSSRIFHKQLELFGARIVLGCSNCSLWIRRCYHSFDPNPSICGQDTDSQERQIATQSNPLSIYLQCVAWRPELFSFKNLGTILDQHSHQVSSIPVEVFEAIENKFPQVKQELKKSHDFLGRAEYRAFFISIFSFIRKDILEVTKNERSSKEQLDLMLKYRREQEQLLDIPKFVRTRASDGSSLWQCSLLLSGYSIEASPCKSLKTGKREVYARAVFKIFADFVKNVETDFYSGRNKHDECTLDSSLRSLIATRQPTKSDLNSIAILKRRLQKLIQKQYPDCSLEIFGSAVTGLWKSASDVDFVVLPNDDFKESKPVKYLRALARILRSTELFSVFLISNAKVPIVKFLDHSSGLKGDISWGSKLGIVNSKLIRQYLDMNEQLKDFVWLVKEWVSARRIVGATRHYPSSYCWVLMCLWFLQRVKKILPVISVPEDLSRRNQVDWILEYHNRKKTTNISCEDTLTQLLEQFFRYFAYEISNDTVIFVSQNSLLMKRTSKENKWRVEDPLELERDLMCHVGYAQFQVILYEFLRAHRIISTENNILKLFDIPKGESIRRRMTGCFDCLLETELNGQAT</sequence>
<dbReference type="PANTHER" id="PTHR12271:SF40">
    <property type="entry name" value="POLY(A) RNA POLYMERASE GLD2"/>
    <property type="match status" value="1"/>
</dbReference>
<dbReference type="SUPFAM" id="SSF81301">
    <property type="entry name" value="Nucleotidyltransferase"/>
    <property type="match status" value="1"/>
</dbReference>
<dbReference type="AlphaFoldDB" id="A0A9C7PSG6"/>
<gene>
    <name evidence="2" type="ORF">GpartN1_g1215.t1</name>
</gene>
<organism evidence="2 3">
    <name type="scientific">Galdieria partita</name>
    <dbReference type="NCBI Taxonomy" id="83374"/>
    <lineage>
        <taxon>Eukaryota</taxon>
        <taxon>Rhodophyta</taxon>
        <taxon>Bangiophyceae</taxon>
        <taxon>Galdieriales</taxon>
        <taxon>Galdieriaceae</taxon>
        <taxon>Galdieria</taxon>
    </lineage>
</organism>
<dbReference type="Proteomes" id="UP001061958">
    <property type="component" value="Unassembled WGS sequence"/>
</dbReference>
<protein>
    <recommendedName>
        <fullName evidence="1">Poly(A) RNA polymerase mitochondrial-like central palm domain-containing protein</fullName>
    </recommendedName>
</protein>
<name>A0A9C7PSG6_9RHOD</name>
<dbReference type="Pfam" id="PF22600">
    <property type="entry name" value="MTPAP-like_central"/>
    <property type="match status" value="1"/>
</dbReference>
<reference evidence="2" key="2">
    <citation type="submission" date="2022-01" db="EMBL/GenBank/DDBJ databases">
        <authorList>
            <person name="Hirooka S."/>
            <person name="Miyagishima S.Y."/>
        </authorList>
    </citation>
    <scope>NUCLEOTIDE SEQUENCE</scope>
    <source>
        <strain evidence="2">NBRC 102759</strain>
    </source>
</reference>
<reference evidence="2" key="1">
    <citation type="journal article" date="2022" name="Proc. Natl. Acad. Sci. U.S.A.">
        <title>Life cycle and functional genomics of the unicellular red alga Galdieria for elucidating algal and plant evolution and industrial use.</title>
        <authorList>
            <person name="Hirooka S."/>
            <person name="Itabashi T."/>
            <person name="Ichinose T.M."/>
            <person name="Onuma R."/>
            <person name="Fujiwara T."/>
            <person name="Yamashita S."/>
            <person name="Jong L.W."/>
            <person name="Tomita R."/>
            <person name="Iwane A.H."/>
            <person name="Miyagishima S.Y."/>
        </authorList>
    </citation>
    <scope>NUCLEOTIDE SEQUENCE</scope>
    <source>
        <strain evidence="2">NBRC 102759</strain>
    </source>
</reference>
<dbReference type="OrthoDB" id="5974at2759"/>
<dbReference type="PANTHER" id="PTHR12271">
    <property type="entry name" value="POLY A POLYMERASE CID PAP -RELATED"/>
    <property type="match status" value="1"/>
</dbReference>
<dbReference type="InterPro" id="IPR043519">
    <property type="entry name" value="NT_sf"/>
</dbReference>
<dbReference type="InterPro" id="IPR054708">
    <property type="entry name" value="MTPAP-like_central"/>
</dbReference>
<dbReference type="SUPFAM" id="SSF81631">
    <property type="entry name" value="PAP/OAS1 substrate-binding domain"/>
    <property type="match status" value="1"/>
</dbReference>
<dbReference type="EMBL" id="BQMJ01000008">
    <property type="protein sequence ID" value="GJQ09424.1"/>
    <property type="molecule type" value="Genomic_DNA"/>
</dbReference>
<dbReference type="GO" id="GO:0016779">
    <property type="term" value="F:nucleotidyltransferase activity"/>
    <property type="evidence" value="ECO:0007669"/>
    <property type="project" value="TreeGrafter"/>
</dbReference>
<keyword evidence="3" id="KW-1185">Reference proteome</keyword>
<dbReference type="GO" id="GO:0031123">
    <property type="term" value="P:RNA 3'-end processing"/>
    <property type="evidence" value="ECO:0007669"/>
    <property type="project" value="TreeGrafter"/>
</dbReference>
<accession>A0A9C7PSG6</accession>
<evidence type="ECO:0000313" key="3">
    <source>
        <dbReference type="Proteomes" id="UP001061958"/>
    </source>
</evidence>
<dbReference type="CDD" id="cd05402">
    <property type="entry name" value="NT_PAP_TUTase"/>
    <property type="match status" value="1"/>
</dbReference>
<feature type="domain" description="Poly(A) RNA polymerase mitochondrial-like central palm" evidence="1">
    <location>
        <begin position="244"/>
        <end position="378"/>
    </location>
</feature>
<proteinExistence type="predicted"/>
<evidence type="ECO:0000259" key="1">
    <source>
        <dbReference type="Pfam" id="PF22600"/>
    </source>
</evidence>